<dbReference type="Proteomes" id="UP000051952">
    <property type="component" value="Unassembled WGS sequence"/>
</dbReference>
<reference evidence="3" key="1">
    <citation type="submission" date="2015-09" db="EMBL/GenBank/DDBJ databases">
        <authorList>
            <consortium name="Pathogen Informatics"/>
        </authorList>
    </citation>
    <scope>NUCLEOTIDE SEQUENCE [LARGE SCALE GENOMIC DNA]</scope>
    <source>
        <strain evidence="3">Lake Konstanz</strain>
    </source>
</reference>
<dbReference type="VEuPathDB" id="TriTrypDB:BSAL_83480"/>
<accession>A0A0S4IZV9</accession>
<sequence>MSSNKPSVTLLPKPEEPTVDAFIGEVRERRATGGLSRPVGGGNIRPFGFPQVDRNKNYGMHTLHPSTPSTQDDGAPSVRNTNSDKKQRSVAFVDPNEKSANHQHIPAATTSSAGSSSYAQSNQNSNSSAIILATMHYNSFLGDKTYTLSDALLLAVTGATIHNGDSSSSSSSLSPAAAFCPERVSGEDFVHLLEKALSSAIAHHRLAAMDVICRELMSCEASDGANDTFRHYFLFGPHCGRRVHRLVLCLSQAAPREVVRVLEVLCKLVGELLSSAQQHAETLSDFAVPLGDASVDSAPPLAESEQPTFEPFPSEDQLRQFSEDLRLDLGKGLYLLGLHLVLPRVAIPPSEWGVAAGVAAPEARRVFWSLLAMCASYPPTLVAWFGSNGQESHRGGAFLAMVKREISATMQPFVLGHESYLSPDDNANQNALSFAFQSFGNEVLLSLLQFLRRACHVRQG</sequence>
<name>A0A0S4IZV9_BODSA</name>
<keyword evidence="3" id="KW-1185">Reference proteome</keyword>
<evidence type="ECO:0000313" key="2">
    <source>
        <dbReference type="EMBL" id="CUG69895.1"/>
    </source>
</evidence>
<feature type="compositionally biased region" description="Low complexity" evidence="1">
    <location>
        <begin position="107"/>
        <end position="120"/>
    </location>
</feature>
<feature type="region of interest" description="Disordered" evidence="1">
    <location>
        <begin position="31"/>
        <end position="120"/>
    </location>
</feature>
<organism evidence="2 3">
    <name type="scientific">Bodo saltans</name>
    <name type="common">Flagellated protozoan</name>
    <dbReference type="NCBI Taxonomy" id="75058"/>
    <lineage>
        <taxon>Eukaryota</taxon>
        <taxon>Discoba</taxon>
        <taxon>Euglenozoa</taxon>
        <taxon>Kinetoplastea</taxon>
        <taxon>Metakinetoplastina</taxon>
        <taxon>Eubodonida</taxon>
        <taxon>Bodonidae</taxon>
        <taxon>Bodo</taxon>
    </lineage>
</organism>
<evidence type="ECO:0000313" key="3">
    <source>
        <dbReference type="Proteomes" id="UP000051952"/>
    </source>
</evidence>
<gene>
    <name evidence="2" type="ORF">BSAL_83480</name>
</gene>
<proteinExistence type="predicted"/>
<dbReference type="AlphaFoldDB" id="A0A0S4IZV9"/>
<protein>
    <submittedName>
        <fullName evidence="2">Uncharacterized protein</fullName>
    </submittedName>
</protein>
<dbReference type="EMBL" id="CYKH01000936">
    <property type="protein sequence ID" value="CUG69895.1"/>
    <property type="molecule type" value="Genomic_DNA"/>
</dbReference>
<evidence type="ECO:0000256" key="1">
    <source>
        <dbReference type="SAM" id="MobiDB-lite"/>
    </source>
</evidence>